<dbReference type="InterPro" id="IPR036513">
    <property type="entry name" value="STAS_dom_sf"/>
</dbReference>
<accession>A0ABT4JUW8</accession>
<sequence length="113" mass="13037">MPWGRIGTSLSLTYEYIGEKNESESSVLIHIQGSFDFSLFNDFRESYINLGNDYKLYKINLESVEYLDSAALGMLLSMRSSLADDCQIELCGANDFIRNILRISRFDKLFEIR</sequence>
<evidence type="ECO:0000313" key="2">
    <source>
        <dbReference type="EMBL" id="MCZ2722196.1"/>
    </source>
</evidence>
<reference evidence="2" key="1">
    <citation type="submission" date="2022-12" db="EMBL/GenBank/DDBJ databases">
        <title>Marinomonas 15G1-11 sp. nov, isolated from marine algae.</title>
        <authorList>
            <person name="Butt M."/>
            <person name="Choi D.G."/>
            <person name="Kim J.M."/>
            <person name="Lee J.K."/>
            <person name="Baek J.H."/>
            <person name="Jeon C.O."/>
        </authorList>
    </citation>
    <scope>NUCLEOTIDE SEQUENCE</scope>
    <source>
        <strain evidence="2">15G1-11</strain>
    </source>
</reference>
<gene>
    <name evidence="2" type="ORF">O1D97_11245</name>
</gene>
<evidence type="ECO:0000259" key="1">
    <source>
        <dbReference type="PROSITE" id="PS50801"/>
    </source>
</evidence>
<dbReference type="EMBL" id="JAPUBN010000017">
    <property type="protein sequence ID" value="MCZ2722196.1"/>
    <property type="molecule type" value="Genomic_DNA"/>
</dbReference>
<organism evidence="2 3">
    <name type="scientific">Marinomonas phaeophyticola</name>
    <dbReference type="NCBI Taxonomy" id="3004091"/>
    <lineage>
        <taxon>Bacteria</taxon>
        <taxon>Pseudomonadati</taxon>
        <taxon>Pseudomonadota</taxon>
        <taxon>Gammaproteobacteria</taxon>
        <taxon>Oceanospirillales</taxon>
        <taxon>Oceanospirillaceae</taxon>
        <taxon>Marinomonas</taxon>
    </lineage>
</organism>
<dbReference type="Pfam" id="PF01740">
    <property type="entry name" value="STAS"/>
    <property type="match status" value="1"/>
</dbReference>
<proteinExistence type="predicted"/>
<dbReference type="CDD" id="cd07043">
    <property type="entry name" value="STAS_anti-anti-sigma_factors"/>
    <property type="match status" value="1"/>
</dbReference>
<name>A0ABT4JUW8_9GAMM</name>
<dbReference type="Proteomes" id="UP001149719">
    <property type="component" value="Unassembled WGS sequence"/>
</dbReference>
<protein>
    <submittedName>
        <fullName evidence="2">STAS domain-containing protein</fullName>
    </submittedName>
</protein>
<dbReference type="InterPro" id="IPR002645">
    <property type="entry name" value="STAS_dom"/>
</dbReference>
<evidence type="ECO:0000313" key="3">
    <source>
        <dbReference type="Proteomes" id="UP001149719"/>
    </source>
</evidence>
<dbReference type="RefSeq" id="WP_269125636.1">
    <property type="nucleotide sequence ID" value="NZ_JAPUBN010000017.1"/>
</dbReference>
<comment type="caution">
    <text evidence="2">The sequence shown here is derived from an EMBL/GenBank/DDBJ whole genome shotgun (WGS) entry which is preliminary data.</text>
</comment>
<dbReference type="SUPFAM" id="SSF52091">
    <property type="entry name" value="SpoIIaa-like"/>
    <property type="match status" value="1"/>
</dbReference>
<dbReference type="Gene3D" id="3.30.750.24">
    <property type="entry name" value="STAS domain"/>
    <property type="match status" value="1"/>
</dbReference>
<keyword evidence="3" id="KW-1185">Reference proteome</keyword>
<dbReference type="PROSITE" id="PS50801">
    <property type="entry name" value="STAS"/>
    <property type="match status" value="1"/>
</dbReference>
<feature type="domain" description="STAS" evidence="1">
    <location>
        <begin position="16"/>
        <end position="113"/>
    </location>
</feature>